<feature type="transmembrane region" description="Helical" evidence="1">
    <location>
        <begin position="21"/>
        <end position="43"/>
    </location>
</feature>
<accession>A0A846MRB5</accession>
<sequence>MKDCCKELLHHHKPPKAWKHWLNQIISLLLGLLMLSIFLFQIFKP</sequence>
<proteinExistence type="predicted"/>
<evidence type="ECO:0000256" key="1">
    <source>
        <dbReference type="SAM" id="Phobius"/>
    </source>
</evidence>
<name>A0A846MRB5_9BACT</name>
<dbReference type="Proteomes" id="UP000537126">
    <property type="component" value="Unassembled WGS sequence"/>
</dbReference>
<reference evidence="2 3" key="1">
    <citation type="submission" date="2020-03" db="EMBL/GenBank/DDBJ databases">
        <title>Genomic Encyclopedia of Type Strains, Phase IV (KMG-IV): sequencing the most valuable type-strain genomes for metagenomic binning, comparative biology and taxonomic classification.</title>
        <authorList>
            <person name="Goeker M."/>
        </authorList>
    </citation>
    <scope>NUCLEOTIDE SEQUENCE [LARGE SCALE GENOMIC DNA]</scope>
    <source>
        <strain evidence="2 3">DSM 5718</strain>
    </source>
</reference>
<keyword evidence="1" id="KW-0812">Transmembrane</keyword>
<evidence type="ECO:0000313" key="3">
    <source>
        <dbReference type="Proteomes" id="UP000537126"/>
    </source>
</evidence>
<dbReference type="RefSeq" id="WP_166919072.1">
    <property type="nucleotide sequence ID" value="NZ_JAASRN010000002.1"/>
</dbReference>
<protein>
    <submittedName>
        <fullName evidence="2">Uncharacterized protein</fullName>
    </submittedName>
</protein>
<evidence type="ECO:0000313" key="2">
    <source>
        <dbReference type="EMBL" id="NIK73807.1"/>
    </source>
</evidence>
<gene>
    <name evidence="2" type="ORF">FHS56_001320</name>
</gene>
<comment type="caution">
    <text evidence="2">The sequence shown here is derived from an EMBL/GenBank/DDBJ whole genome shotgun (WGS) entry which is preliminary data.</text>
</comment>
<keyword evidence="1" id="KW-1133">Transmembrane helix</keyword>
<dbReference type="AlphaFoldDB" id="A0A846MRB5"/>
<organism evidence="2 3">
    <name type="scientific">Thermonema lapsum</name>
    <dbReference type="NCBI Taxonomy" id="28195"/>
    <lineage>
        <taxon>Bacteria</taxon>
        <taxon>Pseudomonadati</taxon>
        <taxon>Bacteroidota</taxon>
        <taxon>Cytophagia</taxon>
        <taxon>Cytophagales</taxon>
        <taxon>Thermonemataceae</taxon>
        <taxon>Thermonema</taxon>
    </lineage>
</organism>
<dbReference type="EMBL" id="JAASRN010000002">
    <property type="protein sequence ID" value="NIK73807.1"/>
    <property type="molecule type" value="Genomic_DNA"/>
</dbReference>
<keyword evidence="1" id="KW-0472">Membrane</keyword>
<keyword evidence="3" id="KW-1185">Reference proteome</keyword>